<name>A0A1V1PFC1_9BACT</name>
<gene>
    <name evidence="1" type="ORF">OMM_00941</name>
</gene>
<evidence type="ECO:0000313" key="2">
    <source>
        <dbReference type="Proteomes" id="UP000189670"/>
    </source>
</evidence>
<organism evidence="1 2">
    <name type="scientific">Candidatus Magnetoglobus multicellularis str. Araruama</name>
    <dbReference type="NCBI Taxonomy" id="890399"/>
    <lineage>
        <taxon>Bacteria</taxon>
        <taxon>Pseudomonadati</taxon>
        <taxon>Thermodesulfobacteriota</taxon>
        <taxon>Desulfobacteria</taxon>
        <taxon>Desulfobacterales</taxon>
        <taxon>Desulfobacteraceae</taxon>
        <taxon>Candidatus Magnetoglobus</taxon>
    </lineage>
</organism>
<accession>A0A1V1PFC1</accession>
<dbReference type="InterPro" id="IPR005358">
    <property type="entry name" value="Puta_zinc/iron-chelating_dom"/>
</dbReference>
<dbReference type="Proteomes" id="UP000189670">
    <property type="component" value="Unassembled WGS sequence"/>
</dbReference>
<sequence>MKKTNKGPLSKPKRLAYPAEEKKIEWLPLLLDSYFAADKVIHDGLSRELKKGKTLACVCGCSNCCITHTTIPVYPLEVAGLYWYVIEKISGKRRFHIQKQLQNHTGGQRCPFLVQDRCGVHPMRPMACRFFNVFNKPCGNNEDPFYTRRYDVYTPDEDGKKKALMKMLPFHEIYQKDLREQAMKNNVLNQMVQNLYEIDWTQIAQRMETHNANNQ</sequence>
<evidence type="ECO:0008006" key="3">
    <source>
        <dbReference type="Google" id="ProtNLM"/>
    </source>
</evidence>
<reference evidence="2" key="1">
    <citation type="submission" date="2012-11" db="EMBL/GenBank/DDBJ databases">
        <authorList>
            <person name="Lucero-Rivera Y.E."/>
            <person name="Tovar-Ramirez D."/>
        </authorList>
    </citation>
    <scope>NUCLEOTIDE SEQUENCE [LARGE SCALE GENOMIC DNA]</scope>
    <source>
        <strain evidence="2">Araruama</strain>
    </source>
</reference>
<protein>
    <recommendedName>
        <fullName evidence="3">YkgJ family cysteine cluster protein</fullName>
    </recommendedName>
</protein>
<dbReference type="Pfam" id="PF03692">
    <property type="entry name" value="CxxCxxCC"/>
    <property type="match status" value="1"/>
</dbReference>
<dbReference type="EMBL" id="ATBP01000058">
    <property type="protein sequence ID" value="ETR73463.1"/>
    <property type="molecule type" value="Genomic_DNA"/>
</dbReference>
<proteinExistence type="predicted"/>
<dbReference type="AlphaFoldDB" id="A0A1V1PFC1"/>
<evidence type="ECO:0000313" key="1">
    <source>
        <dbReference type="EMBL" id="ETR73463.1"/>
    </source>
</evidence>
<comment type="caution">
    <text evidence="1">The sequence shown here is derived from an EMBL/GenBank/DDBJ whole genome shotgun (WGS) entry which is preliminary data.</text>
</comment>